<evidence type="ECO:0000256" key="3">
    <source>
        <dbReference type="ARBA" id="ARBA00022448"/>
    </source>
</evidence>
<dbReference type="Pfam" id="PF03591">
    <property type="entry name" value="AzlC"/>
    <property type="match status" value="1"/>
</dbReference>
<dbReference type="PANTHER" id="PTHR34979:SF1">
    <property type="entry name" value="INNER MEMBRANE PROTEIN YGAZ"/>
    <property type="match status" value="1"/>
</dbReference>
<dbReference type="AlphaFoldDB" id="A0A6I6JE55"/>
<feature type="transmembrane region" description="Helical" evidence="8">
    <location>
        <begin position="198"/>
        <end position="215"/>
    </location>
</feature>
<protein>
    <submittedName>
        <fullName evidence="9">Branched-chain amino acid ABC transporter permease</fullName>
    </submittedName>
</protein>
<keyword evidence="6 8" id="KW-1133">Transmembrane helix</keyword>
<organism evidence="9 10">
    <name type="scientific">Pseudodesulfovibrio cashew</name>
    <dbReference type="NCBI Taxonomy" id="2678688"/>
    <lineage>
        <taxon>Bacteria</taxon>
        <taxon>Pseudomonadati</taxon>
        <taxon>Thermodesulfobacteriota</taxon>
        <taxon>Desulfovibrionia</taxon>
        <taxon>Desulfovibrionales</taxon>
        <taxon>Desulfovibrionaceae</taxon>
    </lineage>
</organism>
<dbReference type="GO" id="GO:1903785">
    <property type="term" value="P:L-valine transmembrane transport"/>
    <property type="evidence" value="ECO:0007669"/>
    <property type="project" value="TreeGrafter"/>
</dbReference>
<comment type="subcellular location">
    <subcellularLocation>
        <location evidence="1">Cell membrane</location>
        <topology evidence="1">Multi-pass membrane protein</topology>
    </subcellularLocation>
</comment>
<dbReference type="GO" id="GO:0005886">
    <property type="term" value="C:plasma membrane"/>
    <property type="evidence" value="ECO:0007669"/>
    <property type="project" value="UniProtKB-SubCell"/>
</dbReference>
<keyword evidence="4" id="KW-1003">Cell membrane</keyword>
<reference evidence="9 10" key="1">
    <citation type="submission" date="2019-11" db="EMBL/GenBank/DDBJ databases">
        <authorList>
            <person name="Zheng R.K."/>
            <person name="Sun C.M."/>
        </authorList>
    </citation>
    <scope>NUCLEOTIDE SEQUENCE [LARGE SCALE GENOMIC DNA]</scope>
    <source>
        <strain evidence="9 10">SRB007</strain>
    </source>
</reference>
<evidence type="ECO:0000256" key="8">
    <source>
        <dbReference type="SAM" id="Phobius"/>
    </source>
</evidence>
<feature type="transmembrane region" description="Helical" evidence="8">
    <location>
        <begin position="29"/>
        <end position="46"/>
    </location>
</feature>
<keyword evidence="10" id="KW-1185">Reference proteome</keyword>
<evidence type="ECO:0000256" key="2">
    <source>
        <dbReference type="ARBA" id="ARBA00010735"/>
    </source>
</evidence>
<feature type="transmembrane region" description="Helical" evidence="8">
    <location>
        <begin position="173"/>
        <end position="191"/>
    </location>
</feature>
<feature type="transmembrane region" description="Helical" evidence="8">
    <location>
        <begin position="221"/>
        <end position="241"/>
    </location>
</feature>
<dbReference type="Proteomes" id="UP000428328">
    <property type="component" value="Chromosome"/>
</dbReference>
<comment type="similarity">
    <text evidence="2">Belongs to the AzlC family.</text>
</comment>
<evidence type="ECO:0000256" key="1">
    <source>
        <dbReference type="ARBA" id="ARBA00004651"/>
    </source>
</evidence>
<evidence type="ECO:0000256" key="5">
    <source>
        <dbReference type="ARBA" id="ARBA00022692"/>
    </source>
</evidence>
<feature type="transmembrane region" description="Helical" evidence="8">
    <location>
        <begin position="144"/>
        <end position="167"/>
    </location>
</feature>
<evidence type="ECO:0000256" key="6">
    <source>
        <dbReference type="ARBA" id="ARBA00022989"/>
    </source>
</evidence>
<evidence type="ECO:0000313" key="10">
    <source>
        <dbReference type="Proteomes" id="UP000428328"/>
    </source>
</evidence>
<dbReference type="EMBL" id="CP046400">
    <property type="protein sequence ID" value="QGY38712.1"/>
    <property type="molecule type" value="Genomic_DNA"/>
</dbReference>
<keyword evidence="5 8" id="KW-0812">Transmembrane</keyword>
<accession>A0A6I6JE55</accession>
<evidence type="ECO:0000256" key="7">
    <source>
        <dbReference type="ARBA" id="ARBA00023136"/>
    </source>
</evidence>
<name>A0A6I6JE55_9BACT</name>
<dbReference type="PANTHER" id="PTHR34979">
    <property type="entry name" value="INNER MEMBRANE PROTEIN YGAZ"/>
    <property type="match status" value="1"/>
</dbReference>
<sequence length="244" mass="25794">MKERFSVSTDAMTRDEAASSPLVSALRQVAPIIMGYIPVGAAFGVLAHKTGLSMLSTVLMSVMVYAGSAQLIAVALFAAGVPPLSIVATTFVVNLRHLLMSASLAPNLGRWRVWEQAMFSFEITDESFALHSARYARGDSSKAVSILINAMAHVSWCAASWVGYLAGGAIPDVKPLGIDYALPAMFIALLVMQTRNGLHVLVAGFSGLASIALIQAGADRWSVIIATVLGATLGAGVESWMKRR</sequence>
<keyword evidence="3" id="KW-0813">Transport</keyword>
<keyword evidence="7 8" id="KW-0472">Membrane</keyword>
<dbReference type="InterPro" id="IPR011606">
    <property type="entry name" value="Brnchd-chn_aa_trnsp_permease"/>
</dbReference>
<evidence type="ECO:0000256" key="4">
    <source>
        <dbReference type="ARBA" id="ARBA00022475"/>
    </source>
</evidence>
<evidence type="ECO:0000313" key="9">
    <source>
        <dbReference type="EMBL" id="QGY38712.1"/>
    </source>
</evidence>
<gene>
    <name evidence="9" type="ORF">GM415_00675</name>
</gene>
<proteinExistence type="inferred from homology"/>
<dbReference type="KEGG" id="psel:GM415_00675"/>